<feature type="non-terminal residue" evidence="2">
    <location>
        <position position="1"/>
    </location>
</feature>
<reference evidence="2" key="1">
    <citation type="journal article" date="2014" name="Front. Microbiol.">
        <title>High frequency of phylogenetically diverse reductive dehalogenase-homologous genes in deep subseafloor sedimentary metagenomes.</title>
        <authorList>
            <person name="Kawai M."/>
            <person name="Futagami T."/>
            <person name="Toyoda A."/>
            <person name="Takaki Y."/>
            <person name="Nishi S."/>
            <person name="Hori S."/>
            <person name="Arai W."/>
            <person name="Tsubouchi T."/>
            <person name="Morono Y."/>
            <person name="Uchiyama I."/>
            <person name="Ito T."/>
            <person name="Fujiyama A."/>
            <person name="Inagaki F."/>
            <person name="Takami H."/>
        </authorList>
    </citation>
    <scope>NUCLEOTIDE SEQUENCE</scope>
    <source>
        <strain evidence="2">Expedition CK06-06</strain>
    </source>
</reference>
<evidence type="ECO:0000259" key="1">
    <source>
        <dbReference type="Pfam" id="PF09084"/>
    </source>
</evidence>
<dbReference type="SUPFAM" id="SSF53850">
    <property type="entry name" value="Periplasmic binding protein-like II"/>
    <property type="match status" value="1"/>
</dbReference>
<dbReference type="Pfam" id="PF09084">
    <property type="entry name" value="NMT1"/>
    <property type="match status" value="1"/>
</dbReference>
<accession>X1GUY8</accession>
<dbReference type="InterPro" id="IPR015168">
    <property type="entry name" value="SsuA/THI5"/>
</dbReference>
<organism evidence="2">
    <name type="scientific">marine sediment metagenome</name>
    <dbReference type="NCBI Taxonomy" id="412755"/>
    <lineage>
        <taxon>unclassified sequences</taxon>
        <taxon>metagenomes</taxon>
        <taxon>ecological metagenomes</taxon>
    </lineage>
</organism>
<protein>
    <recommendedName>
        <fullName evidence="1">SsuA/THI5-like domain-containing protein</fullName>
    </recommendedName>
</protein>
<comment type="caution">
    <text evidence="2">The sequence shown here is derived from an EMBL/GenBank/DDBJ whole genome shotgun (WGS) entry which is preliminary data.</text>
</comment>
<dbReference type="EMBL" id="BARU01017744">
    <property type="protein sequence ID" value="GAH61741.1"/>
    <property type="molecule type" value="Genomic_DNA"/>
</dbReference>
<name>X1GUY8_9ZZZZ</name>
<sequence>IELVFIDEQLDSARRDAFKQGMLDCEAGTIDLLVSKRAQDTPIVAVLEIDHSLGSDGIVATEDIRTVEDLIGKKVAFARDDVGETFISYLFYKFYKKGLSLDDITIVPRRPEDAWLAFLNGEE</sequence>
<dbReference type="AlphaFoldDB" id="X1GUY8"/>
<evidence type="ECO:0000313" key="2">
    <source>
        <dbReference type="EMBL" id="GAH61741.1"/>
    </source>
</evidence>
<gene>
    <name evidence="2" type="ORF">S03H2_29399</name>
</gene>
<dbReference type="Gene3D" id="3.40.190.10">
    <property type="entry name" value="Periplasmic binding protein-like II"/>
    <property type="match status" value="2"/>
</dbReference>
<proteinExistence type="predicted"/>
<feature type="domain" description="SsuA/THI5-like" evidence="1">
    <location>
        <begin position="33"/>
        <end position="111"/>
    </location>
</feature>